<dbReference type="InterPro" id="IPR050669">
    <property type="entry name" value="Hemerythrin"/>
</dbReference>
<name>A0A2W6MVF2_9HELI</name>
<evidence type="ECO:0000313" key="6">
    <source>
        <dbReference type="EMBL" id="PZT48504.1"/>
    </source>
</evidence>
<keyword evidence="2" id="KW-0561">Oxygen transport</keyword>
<proteinExistence type="inferred from homology"/>
<evidence type="ECO:0000256" key="4">
    <source>
        <dbReference type="ARBA" id="ARBA00023004"/>
    </source>
</evidence>
<dbReference type="Proteomes" id="UP000249746">
    <property type="component" value="Unassembled WGS sequence"/>
</dbReference>
<dbReference type="CDD" id="cd12107">
    <property type="entry name" value="Hemerythrin"/>
    <property type="match status" value="1"/>
</dbReference>
<keyword evidence="2" id="KW-0813">Transport</keyword>
<dbReference type="InterPro" id="IPR016131">
    <property type="entry name" value="Haemerythrin_Fe_BS"/>
</dbReference>
<dbReference type="AlphaFoldDB" id="A0A2W6MVF2"/>
<keyword evidence="4" id="KW-0408">Iron</keyword>
<feature type="domain" description="Hemerythrin-like" evidence="5">
    <location>
        <begin position="14"/>
        <end position="127"/>
    </location>
</feature>
<protein>
    <recommendedName>
        <fullName evidence="5">Hemerythrin-like domain-containing protein</fullName>
    </recommendedName>
</protein>
<evidence type="ECO:0000259" key="5">
    <source>
        <dbReference type="Pfam" id="PF01814"/>
    </source>
</evidence>
<evidence type="ECO:0000313" key="7">
    <source>
        <dbReference type="Proteomes" id="UP000249746"/>
    </source>
</evidence>
<evidence type="ECO:0000256" key="3">
    <source>
        <dbReference type="ARBA" id="ARBA00022723"/>
    </source>
</evidence>
<reference evidence="6 7" key="1">
    <citation type="submission" date="2017-03" db="EMBL/GenBank/DDBJ databases">
        <title>Genomic and clinical evidence uncovers the enterohepatic species Helicobacter valdiviensis as a potential human intestinal pathogen.</title>
        <authorList>
            <person name="Fresia P."/>
            <person name="Jara R."/>
            <person name="Sierra R."/>
            <person name="Ferres I."/>
            <person name="Greif G."/>
            <person name="Iraola G."/>
            <person name="Collado L."/>
        </authorList>
    </citation>
    <scope>NUCLEOTIDE SEQUENCE [LARGE SCALE GENOMIC DNA]</scope>
    <source>
        <strain evidence="6 7">WBE14</strain>
    </source>
</reference>
<dbReference type="PROSITE" id="PS00550">
    <property type="entry name" value="HEMERYTHRINS"/>
    <property type="match status" value="1"/>
</dbReference>
<evidence type="ECO:0000256" key="1">
    <source>
        <dbReference type="ARBA" id="ARBA00010587"/>
    </source>
</evidence>
<sequence length="227" mass="27037">MLIEWERSFSIRNATVDRQHQKIFDIANKAFAILVDLKNGEICETTKIQIRKIIVELIEYTKSHFKDEENYMESIKYPLLNEHKKLHTKLIVKLKEILAHIDDVKKLVDSLSHLMKNWILEHILNEDILVQAFVNKSLEIKEIHHNLELYTKLCSLKRDIYQEVQYEYICACALKRHKVYQSIHEELQGGVLLRCHSCKQPLVYYPQMKGAKIKELKEKFCLRDRSF</sequence>
<organism evidence="6 7">
    <name type="scientific">Helicobacter valdiviensis</name>
    <dbReference type="NCBI Taxonomy" id="1458358"/>
    <lineage>
        <taxon>Bacteria</taxon>
        <taxon>Pseudomonadati</taxon>
        <taxon>Campylobacterota</taxon>
        <taxon>Epsilonproteobacteria</taxon>
        <taxon>Campylobacterales</taxon>
        <taxon>Helicobacteraceae</taxon>
        <taxon>Helicobacter</taxon>
    </lineage>
</organism>
<comment type="similarity">
    <text evidence="1">Belongs to the hemerythrin family.</text>
</comment>
<dbReference type="NCBIfam" id="TIGR02481">
    <property type="entry name" value="hemeryth_dom"/>
    <property type="match status" value="1"/>
</dbReference>
<evidence type="ECO:0000256" key="2">
    <source>
        <dbReference type="ARBA" id="ARBA00022621"/>
    </source>
</evidence>
<dbReference type="Gene3D" id="1.20.120.50">
    <property type="entry name" value="Hemerythrin-like"/>
    <property type="match status" value="1"/>
</dbReference>
<accession>A0A2W6MVF2</accession>
<dbReference type="PANTHER" id="PTHR37164">
    <property type="entry name" value="BACTERIOHEMERYTHRIN"/>
    <property type="match status" value="1"/>
</dbReference>
<dbReference type="PANTHER" id="PTHR37164:SF1">
    <property type="entry name" value="BACTERIOHEMERYTHRIN"/>
    <property type="match status" value="1"/>
</dbReference>
<comment type="caution">
    <text evidence="6">The sequence shown here is derived from an EMBL/GenBank/DDBJ whole genome shotgun (WGS) entry which is preliminary data.</text>
</comment>
<dbReference type="SUPFAM" id="SSF47188">
    <property type="entry name" value="Hemerythrin-like"/>
    <property type="match status" value="1"/>
</dbReference>
<keyword evidence="3" id="KW-0479">Metal-binding</keyword>
<gene>
    <name evidence="6" type="ORF">B6S12_03250</name>
</gene>
<keyword evidence="7" id="KW-1185">Reference proteome</keyword>
<dbReference type="NCBIfam" id="NF033749">
    <property type="entry name" value="bact_hemeryth"/>
    <property type="match status" value="1"/>
</dbReference>
<dbReference type="EMBL" id="NBIU01000006">
    <property type="protein sequence ID" value="PZT48504.1"/>
    <property type="molecule type" value="Genomic_DNA"/>
</dbReference>
<dbReference type="RefSeq" id="WP_111229387.1">
    <property type="nucleotide sequence ID" value="NZ_NBIU01000006.1"/>
</dbReference>
<dbReference type="Pfam" id="PF01814">
    <property type="entry name" value="Hemerythrin"/>
    <property type="match status" value="1"/>
</dbReference>
<dbReference type="InterPro" id="IPR012827">
    <property type="entry name" value="Hemerythrin_metal-bd"/>
</dbReference>
<dbReference type="GO" id="GO:0046872">
    <property type="term" value="F:metal ion binding"/>
    <property type="evidence" value="ECO:0007669"/>
    <property type="project" value="UniProtKB-KW"/>
</dbReference>
<dbReference type="OrthoDB" id="9774644at2"/>
<dbReference type="GO" id="GO:0005344">
    <property type="term" value="F:oxygen carrier activity"/>
    <property type="evidence" value="ECO:0007669"/>
    <property type="project" value="UniProtKB-KW"/>
</dbReference>
<dbReference type="InterPro" id="IPR012312">
    <property type="entry name" value="Hemerythrin-like"/>
</dbReference>
<dbReference type="InterPro" id="IPR035938">
    <property type="entry name" value="Hemerythrin-like_sf"/>
</dbReference>